<evidence type="ECO:0000313" key="2">
    <source>
        <dbReference type="Proteomes" id="UP000827707"/>
    </source>
</evidence>
<sequence>MSLTKITRRLVALATDAHVRSLRLALVAHGKATAAANAAWSQAIQLERHAEQAYTDTRREELQAIARYEDEVRGLGRQTQDLYN</sequence>
<name>A0AAN0MNM0_9CAUD</name>
<organism evidence="1 2">
    <name type="scientific">Brevundimonas phage AA</name>
    <dbReference type="NCBI Taxonomy" id="2880937"/>
    <lineage>
        <taxon>Viruses</taxon>
        <taxon>Duplodnaviria</taxon>
        <taxon>Heunggongvirae</taxon>
        <taxon>Uroviricota</taxon>
        <taxon>Caudoviricetes</taxon>
        <taxon>Autographivirales</taxon>
        <taxon>Autonotataviridae</taxon>
        <taxon>Conareevirus</taxon>
        <taxon>Conareevirus doublea</taxon>
    </lineage>
</organism>
<accession>A0AAN0MNM0</accession>
<keyword evidence="2" id="KW-1185">Reference proteome</keyword>
<proteinExistence type="predicted"/>
<dbReference type="Proteomes" id="UP000827707">
    <property type="component" value="Segment"/>
</dbReference>
<protein>
    <submittedName>
        <fullName evidence="1">Uncharacterized protein</fullName>
    </submittedName>
</protein>
<evidence type="ECO:0000313" key="1">
    <source>
        <dbReference type="EMBL" id="UCR90864.1"/>
    </source>
</evidence>
<reference evidence="2" key="1">
    <citation type="journal article" date="2024" name="Viruses">
        <title>New Genera and Species of Caulobacter and Brevundimonas Bacteriophages Provide Insights into Phage Genome Evolution.</title>
        <authorList>
            <person name="Ely B."/>
            <person name="Hils M."/>
            <person name="Clarke A."/>
            <person name="Albert M."/>
            <person name="Holness N."/>
            <person name="Lenski J."/>
            <person name="Mohammadi T."/>
        </authorList>
    </citation>
    <scope>NUCLEOTIDE SEQUENCE [LARGE SCALE GENOMIC DNA]</scope>
</reference>
<dbReference type="EMBL" id="OK319016">
    <property type="protein sequence ID" value="UCR90864.1"/>
    <property type="molecule type" value="Genomic_DNA"/>
</dbReference>